<keyword evidence="2" id="KW-1185">Reference proteome</keyword>
<sequence length="94" mass="10626">MGINEEQKNLIIGLKDAKHMRDTLGEAFEPVSRTKIAHLRAEFMRVKCQPPETMAVFLGRLKQAKDRLEAVGKKIDNDESSSRIWKCSTTVLIG</sequence>
<evidence type="ECO:0000313" key="2">
    <source>
        <dbReference type="Proteomes" id="UP000499080"/>
    </source>
</evidence>
<dbReference type="EMBL" id="BGPR01001514">
    <property type="protein sequence ID" value="GBM55709.1"/>
    <property type="molecule type" value="Genomic_DNA"/>
</dbReference>
<dbReference type="Proteomes" id="UP000499080">
    <property type="component" value="Unassembled WGS sequence"/>
</dbReference>
<name>A0A4Y2GSA9_ARAVE</name>
<protein>
    <recommendedName>
        <fullName evidence="3">Retrotransposon gag domain-containing protein</fullName>
    </recommendedName>
</protein>
<gene>
    <name evidence="1" type="ORF">AVEN_196606_1</name>
</gene>
<dbReference type="Pfam" id="PF14223">
    <property type="entry name" value="Retrotran_gag_2"/>
    <property type="match status" value="1"/>
</dbReference>
<evidence type="ECO:0000313" key="1">
    <source>
        <dbReference type="EMBL" id="GBM55709.1"/>
    </source>
</evidence>
<proteinExistence type="predicted"/>
<comment type="caution">
    <text evidence="1">The sequence shown here is derived from an EMBL/GenBank/DDBJ whole genome shotgun (WGS) entry which is preliminary data.</text>
</comment>
<reference evidence="1 2" key="1">
    <citation type="journal article" date="2019" name="Sci. Rep.">
        <title>Orb-weaving spider Araneus ventricosus genome elucidates the spidroin gene catalogue.</title>
        <authorList>
            <person name="Kono N."/>
            <person name="Nakamura H."/>
            <person name="Ohtoshi R."/>
            <person name="Moran D.A.P."/>
            <person name="Shinohara A."/>
            <person name="Yoshida Y."/>
            <person name="Fujiwara M."/>
            <person name="Mori M."/>
            <person name="Tomita M."/>
            <person name="Arakawa K."/>
        </authorList>
    </citation>
    <scope>NUCLEOTIDE SEQUENCE [LARGE SCALE GENOMIC DNA]</scope>
</reference>
<evidence type="ECO:0008006" key="3">
    <source>
        <dbReference type="Google" id="ProtNLM"/>
    </source>
</evidence>
<accession>A0A4Y2GSA9</accession>
<organism evidence="1 2">
    <name type="scientific">Araneus ventricosus</name>
    <name type="common">Orbweaver spider</name>
    <name type="synonym">Epeira ventricosa</name>
    <dbReference type="NCBI Taxonomy" id="182803"/>
    <lineage>
        <taxon>Eukaryota</taxon>
        <taxon>Metazoa</taxon>
        <taxon>Ecdysozoa</taxon>
        <taxon>Arthropoda</taxon>
        <taxon>Chelicerata</taxon>
        <taxon>Arachnida</taxon>
        <taxon>Araneae</taxon>
        <taxon>Araneomorphae</taxon>
        <taxon>Entelegynae</taxon>
        <taxon>Araneoidea</taxon>
        <taxon>Araneidae</taxon>
        <taxon>Araneus</taxon>
    </lineage>
</organism>
<dbReference type="AlphaFoldDB" id="A0A4Y2GSA9"/>